<dbReference type="RefSeq" id="WP_240483384.1">
    <property type="nucleotide sequence ID" value="NZ_JBIRWE010000001.1"/>
</dbReference>
<protein>
    <submittedName>
        <fullName evidence="2">Uncharacterized protein</fullName>
    </submittedName>
</protein>
<accession>A0ABW7UP75</accession>
<gene>
    <name evidence="2" type="ORF">ACH429_00515</name>
</gene>
<evidence type="ECO:0000313" key="2">
    <source>
        <dbReference type="EMBL" id="MFI1962623.1"/>
    </source>
</evidence>
<dbReference type="Proteomes" id="UP001611548">
    <property type="component" value="Unassembled WGS sequence"/>
</dbReference>
<name>A0ABW7UP75_9ACTN</name>
<feature type="region of interest" description="Disordered" evidence="1">
    <location>
        <begin position="246"/>
        <end position="283"/>
    </location>
</feature>
<sequence>MTDSTPSRRGVFERRQSSPDACDERGRPASLAAAAGVGVRKGGRGIRHGLGLIAERIVDSAPRVPVRDLATLRRQFPDLGPEEIADKLVAGATKSSAAVGAGVGAAAMMPVPPALPAELAAEVVGVALVEFKLIAELHEVYGRRAEGGLKERVAAYLGSWSDERGIDVAKPMTVNAALGVQMKRELRQRILKRTFRNLPNLMPFMIGAAVGAVMNRRETQRVADKIRKDLRKHQVPWEALPDLELREEFEEPGSPKALQHQERHSLRKPGAPGPESETPESEA</sequence>
<reference evidence="2 3" key="1">
    <citation type="submission" date="2024-10" db="EMBL/GenBank/DDBJ databases">
        <title>The Natural Products Discovery Center: Release of the First 8490 Sequenced Strains for Exploring Actinobacteria Biosynthetic Diversity.</title>
        <authorList>
            <person name="Kalkreuter E."/>
            <person name="Kautsar S.A."/>
            <person name="Yang D."/>
            <person name="Bader C.D."/>
            <person name="Teijaro C.N."/>
            <person name="Fluegel L."/>
            <person name="Davis C.M."/>
            <person name="Simpson J.R."/>
            <person name="Lauterbach L."/>
            <person name="Steele A.D."/>
            <person name="Gui C."/>
            <person name="Meng S."/>
            <person name="Li G."/>
            <person name="Viehrig K."/>
            <person name="Ye F."/>
            <person name="Su P."/>
            <person name="Kiefer A.F."/>
            <person name="Nichols A."/>
            <person name="Cepeda A.J."/>
            <person name="Yan W."/>
            <person name="Fan B."/>
            <person name="Jiang Y."/>
            <person name="Adhikari A."/>
            <person name="Zheng C.-J."/>
            <person name="Schuster L."/>
            <person name="Cowan T.M."/>
            <person name="Smanski M.J."/>
            <person name="Chevrette M.G."/>
            <person name="De Carvalho L.P.S."/>
            <person name="Shen B."/>
        </authorList>
    </citation>
    <scope>NUCLEOTIDE SEQUENCE [LARGE SCALE GENOMIC DNA]</scope>
    <source>
        <strain evidence="2 3">NPDC020327</strain>
    </source>
</reference>
<feature type="compositionally biased region" description="Basic and acidic residues" evidence="1">
    <location>
        <begin position="10"/>
        <end position="27"/>
    </location>
</feature>
<comment type="caution">
    <text evidence="2">The sequence shown here is derived from an EMBL/GenBank/DDBJ whole genome shotgun (WGS) entry which is preliminary data.</text>
</comment>
<feature type="region of interest" description="Disordered" evidence="1">
    <location>
        <begin position="1"/>
        <end position="27"/>
    </location>
</feature>
<dbReference type="EMBL" id="JBIRWE010000001">
    <property type="protein sequence ID" value="MFI1962623.1"/>
    <property type="molecule type" value="Genomic_DNA"/>
</dbReference>
<keyword evidence="3" id="KW-1185">Reference proteome</keyword>
<organism evidence="2 3">
    <name type="scientific">Streptomyces pathocidini</name>
    <dbReference type="NCBI Taxonomy" id="1650571"/>
    <lineage>
        <taxon>Bacteria</taxon>
        <taxon>Bacillati</taxon>
        <taxon>Actinomycetota</taxon>
        <taxon>Actinomycetes</taxon>
        <taxon>Kitasatosporales</taxon>
        <taxon>Streptomycetaceae</taxon>
        <taxon>Streptomyces</taxon>
    </lineage>
</organism>
<evidence type="ECO:0000313" key="3">
    <source>
        <dbReference type="Proteomes" id="UP001611548"/>
    </source>
</evidence>
<evidence type="ECO:0000256" key="1">
    <source>
        <dbReference type="SAM" id="MobiDB-lite"/>
    </source>
</evidence>
<proteinExistence type="predicted"/>